<keyword evidence="6 8" id="KW-1133">Transmembrane helix</keyword>
<feature type="transmembrane region" description="Helical" evidence="8">
    <location>
        <begin position="183"/>
        <end position="202"/>
    </location>
</feature>
<name>A0A2N5HCS9_9BACI</name>
<gene>
    <name evidence="9" type="ORF">CVD27_15220</name>
</gene>
<dbReference type="EMBL" id="PGVE01000058">
    <property type="protein sequence ID" value="PLS03323.1"/>
    <property type="molecule type" value="Genomic_DNA"/>
</dbReference>
<keyword evidence="7 8" id="KW-0472">Membrane</keyword>
<feature type="transmembrane region" description="Helical" evidence="8">
    <location>
        <begin position="34"/>
        <end position="55"/>
    </location>
</feature>
<dbReference type="NCBIfam" id="TIGR00912">
    <property type="entry name" value="2A0309"/>
    <property type="match status" value="1"/>
</dbReference>
<evidence type="ECO:0000256" key="1">
    <source>
        <dbReference type="ARBA" id="ARBA00004141"/>
    </source>
</evidence>
<feature type="transmembrane region" description="Helical" evidence="8">
    <location>
        <begin position="141"/>
        <end position="163"/>
    </location>
</feature>
<dbReference type="GO" id="GO:0016020">
    <property type="term" value="C:membrane"/>
    <property type="evidence" value="ECO:0007669"/>
    <property type="project" value="UniProtKB-SubCell"/>
</dbReference>
<evidence type="ECO:0000313" key="9">
    <source>
        <dbReference type="EMBL" id="PLS03323.1"/>
    </source>
</evidence>
<feature type="transmembrane region" description="Helical" evidence="8">
    <location>
        <begin position="109"/>
        <end position="129"/>
    </location>
</feature>
<dbReference type="Pfam" id="PF03845">
    <property type="entry name" value="Spore_permease"/>
    <property type="match status" value="1"/>
</dbReference>
<proteinExistence type="inferred from homology"/>
<evidence type="ECO:0000256" key="4">
    <source>
        <dbReference type="ARBA" id="ARBA00022544"/>
    </source>
</evidence>
<keyword evidence="5 8" id="KW-0812">Transmembrane</keyword>
<sequence length="377" mass="43122">MIQITKIQLFMLVMLFEVGSTTLFALGIGAKQDAWLLVLLAFFISTGLIWAYTQFPRICPEQDFSEILNEAVGRKLAIPLLFIYGAYFFDSASYNFFEFGALIKMSALPMTPILVILYFFMLVSIYILSLGFEVLARTGEILLPVFIIFMITIYVFTMFSGQFDINEILPILGNGIKPLLGKTLFDVVLFPFGELVVFIMFWHFVSKQEGIRKITFIAVALSTFLIIFSLIIMLSIMGPDLTANTEIPLLQTILSINIANFFTNLDLLAVLIMFIGGFYKMSLHFYGGVLALTWIFKIKNIRWVILAIGLIFPIWNNLRFENIAYHRWLGFEVHPYVMAMINLMTILLLIVIFLKKKVMILKKRRKSDANSTSNQES</sequence>
<evidence type="ECO:0000256" key="7">
    <source>
        <dbReference type="ARBA" id="ARBA00023136"/>
    </source>
</evidence>
<feature type="transmembrane region" description="Helical" evidence="8">
    <location>
        <begin position="336"/>
        <end position="354"/>
    </location>
</feature>
<comment type="similarity">
    <text evidence="2">Belongs to the amino acid-polyamine-organocation (APC) superfamily. Spore germination protein (SGP) (TC 2.A.3.9) family.</text>
</comment>
<evidence type="ECO:0000256" key="8">
    <source>
        <dbReference type="SAM" id="Phobius"/>
    </source>
</evidence>
<keyword evidence="4" id="KW-0309">Germination</keyword>
<dbReference type="GO" id="GO:0009847">
    <property type="term" value="P:spore germination"/>
    <property type="evidence" value="ECO:0007669"/>
    <property type="project" value="InterPro"/>
</dbReference>
<keyword evidence="10" id="KW-1185">Reference proteome</keyword>
<dbReference type="PANTHER" id="PTHR34975">
    <property type="entry name" value="SPORE GERMINATION PROTEIN A2"/>
    <property type="match status" value="1"/>
</dbReference>
<dbReference type="InterPro" id="IPR004761">
    <property type="entry name" value="Spore_GerAB"/>
</dbReference>
<feature type="transmembrane region" description="Helical" evidence="8">
    <location>
        <begin position="214"/>
        <end position="238"/>
    </location>
</feature>
<evidence type="ECO:0000256" key="3">
    <source>
        <dbReference type="ARBA" id="ARBA00022448"/>
    </source>
</evidence>
<feature type="transmembrane region" description="Helical" evidence="8">
    <location>
        <begin position="7"/>
        <end position="28"/>
    </location>
</feature>
<organism evidence="9 10">
    <name type="scientific">Neobacillus cucumis</name>
    <dbReference type="NCBI Taxonomy" id="1740721"/>
    <lineage>
        <taxon>Bacteria</taxon>
        <taxon>Bacillati</taxon>
        <taxon>Bacillota</taxon>
        <taxon>Bacilli</taxon>
        <taxon>Bacillales</taxon>
        <taxon>Bacillaceae</taxon>
        <taxon>Neobacillus</taxon>
    </lineage>
</organism>
<comment type="subcellular location">
    <subcellularLocation>
        <location evidence="1">Membrane</location>
        <topology evidence="1">Multi-pass membrane protein</topology>
    </subcellularLocation>
</comment>
<dbReference type="RefSeq" id="WP_101648746.1">
    <property type="nucleotide sequence ID" value="NZ_PGVE01000058.1"/>
</dbReference>
<reference evidence="9 10" key="1">
    <citation type="submission" date="2017-11" db="EMBL/GenBank/DDBJ databases">
        <title>Comparitive Functional Genomics of Dry Heat Resistant strains isolated from the Viking Spacecraft.</title>
        <authorList>
            <person name="Seuylemezian A."/>
            <person name="Cooper K."/>
            <person name="Vaishampayan P."/>
        </authorList>
    </citation>
    <scope>NUCLEOTIDE SEQUENCE [LARGE SCALE GENOMIC DNA]</scope>
    <source>
        <strain evidence="9 10">V32-6</strain>
    </source>
</reference>
<feature type="transmembrane region" description="Helical" evidence="8">
    <location>
        <begin position="258"/>
        <end position="279"/>
    </location>
</feature>
<keyword evidence="3" id="KW-0813">Transport</keyword>
<dbReference type="PANTHER" id="PTHR34975:SF2">
    <property type="entry name" value="SPORE GERMINATION PROTEIN A2"/>
    <property type="match status" value="1"/>
</dbReference>
<evidence type="ECO:0000256" key="2">
    <source>
        <dbReference type="ARBA" id="ARBA00007998"/>
    </source>
</evidence>
<evidence type="ECO:0000256" key="6">
    <source>
        <dbReference type="ARBA" id="ARBA00022989"/>
    </source>
</evidence>
<feature type="transmembrane region" description="Helical" evidence="8">
    <location>
        <begin position="300"/>
        <end position="316"/>
    </location>
</feature>
<protein>
    <submittedName>
        <fullName evidence="9">Spore gernimation protein</fullName>
    </submittedName>
</protein>
<evidence type="ECO:0000313" key="10">
    <source>
        <dbReference type="Proteomes" id="UP000234950"/>
    </source>
</evidence>
<feature type="transmembrane region" description="Helical" evidence="8">
    <location>
        <begin position="76"/>
        <end position="97"/>
    </location>
</feature>
<accession>A0A2N5HCS9</accession>
<dbReference type="OrthoDB" id="2840438at2"/>
<evidence type="ECO:0000256" key="5">
    <source>
        <dbReference type="ARBA" id="ARBA00022692"/>
    </source>
</evidence>
<dbReference type="Proteomes" id="UP000234950">
    <property type="component" value="Unassembled WGS sequence"/>
</dbReference>
<dbReference type="AlphaFoldDB" id="A0A2N5HCS9"/>
<comment type="caution">
    <text evidence="9">The sequence shown here is derived from an EMBL/GenBank/DDBJ whole genome shotgun (WGS) entry which is preliminary data.</text>
</comment>